<dbReference type="PROSITE" id="PS50011">
    <property type="entry name" value="PROTEIN_KINASE_DOM"/>
    <property type="match status" value="1"/>
</dbReference>
<dbReference type="InterPro" id="IPR008271">
    <property type="entry name" value="Ser/Thr_kinase_AS"/>
</dbReference>
<evidence type="ECO:0000259" key="6">
    <source>
        <dbReference type="PROSITE" id="PS50011"/>
    </source>
</evidence>
<name>A0A0G2ZC41_9BACT</name>
<dbReference type="SUPFAM" id="SSF56112">
    <property type="entry name" value="Protein kinase-like (PK-like)"/>
    <property type="match status" value="1"/>
</dbReference>
<dbReference type="Proteomes" id="UP000035159">
    <property type="component" value="Chromosome"/>
</dbReference>
<proteinExistence type="predicted"/>
<dbReference type="RefSeq" id="WP_047754268.1">
    <property type="nucleotide sequence ID" value="NZ_CAJUHA010000013.1"/>
</dbReference>
<dbReference type="Gene3D" id="1.10.510.10">
    <property type="entry name" value="Transferase(Phosphotransferase) domain 1"/>
    <property type="match status" value="1"/>
</dbReference>
<dbReference type="PANTHER" id="PTHR43289">
    <property type="entry name" value="MITOGEN-ACTIVATED PROTEIN KINASE KINASE KINASE 20-RELATED"/>
    <property type="match status" value="1"/>
</dbReference>
<dbReference type="PATRIC" id="fig|1330330.3.peg.827"/>
<evidence type="ECO:0000256" key="4">
    <source>
        <dbReference type="ARBA" id="ARBA00022840"/>
    </source>
</evidence>
<gene>
    <name evidence="7" type="ORF">IX53_04130</name>
</gene>
<keyword evidence="8" id="KW-1185">Reference proteome</keyword>
<accession>A0A0G2ZC41</accession>
<dbReference type="GO" id="GO:0005524">
    <property type="term" value="F:ATP binding"/>
    <property type="evidence" value="ECO:0007669"/>
    <property type="project" value="UniProtKB-UniRule"/>
</dbReference>
<evidence type="ECO:0000313" key="8">
    <source>
        <dbReference type="Proteomes" id="UP000035159"/>
    </source>
</evidence>
<keyword evidence="2 5" id="KW-0547">Nucleotide-binding</keyword>
<dbReference type="PANTHER" id="PTHR43289:SF34">
    <property type="entry name" value="SERINE_THREONINE-PROTEIN KINASE YBDM-RELATED"/>
    <property type="match status" value="1"/>
</dbReference>
<dbReference type="PROSITE" id="PS00107">
    <property type="entry name" value="PROTEIN_KINASE_ATP"/>
    <property type="match status" value="1"/>
</dbReference>
<evidence type="ECO:0000256" key="1">
    <source>
        <dbReference type="ARBA" id="ARBA00022679"/>
    </source>
</evidence>
<keyword evidence="1" id="KW-0808">Transferase</keyword>
<sequence>MDITTSNGGISIRLPLKSGIFLNGRYRVVASLGSGGFGITYLALDTARNDRKVAIKEFFPKNCTREGKEIVFTEEPEKTFQRIAEFIEEAKMITTVEDKRIVKVLDYFLENNTAYYVMEYVEGKTLKEHIKLHGPPGTREAIELIKEIALGLKAIHDRGILHGDLKPSNIMINSEGVKIMDFGAASFTNTIYTMTHGKIISWSYSSPERFHNQTIITLQSDIYSLGGILFFIVSGEDPIPAPEREKGIALPIPPVSYKIRRIIKKAMALEPFQRYPTVNHFLKALKSFF</sequence>
<feature type="domain" description="Protein kinase" evidence="6">
    <location>
        <begin position="26"/>
        <end position="289"/>
    </location>
</feature>
<organism evidence="7 8">
    <name type="scientific">Kosmotoga pacifica</name>
    <dbReference type="NCBI Taxonomy" id="1330330"/>
    <lineage>
        <taxon>Bacteria</taxon>
        <taxon>Thermotogati</taxon>
        <taxon>Thermotogota</taxon>
        <taxon>Thermotogae</taxon>
        <taxon>Kosmotogales</taxon>
        <taxon>Kosmotogaceae</taxon>
        <taxon>Kosmotoga</taxon>
    </lineage>
</organism>
<dbReference type="KEGG" id="kpf:IX53_04130"/>
<keyword evidence="3" id="KW-0418">Kinase</keyword>
<dbReference type="SMART" id="SM00220">
    <property type="entry name" value="S_TKc"/>
    <property type="match status" value="1"/>
</dbReference>
<dbReference type="GO" id="GO:0004674">
    <property type="term" value="F:protein serine/threonine kinase activity"/>
    <property type="evidence" value="ECO:0007669"/>
    <property type="project" value="TreeGrafter"/>
</dbReference>
<evidence type="ECO:0000256" key="2">
    <source>
        <dbReference type="ARBA" id="ARBA00022741"/>
    </source>
</evidence>
<dbReference type="InterPro" id="IPR000719">
    <property type="entry name" value="Prot_kinase_dom"/>
</dbReference>
<dbReference type="Gene3D" id="3.30.200.20">
    <property type="entry name" value="Phosphorylase Kinase, domain 1"/>
    <property type="match status" value="1"/>
</dbReference>
<protein>
    <recommendedName>
        <fullName evidence="6">Protein kinase domain-containing protein</fullName>
    </recommendedName>
</protein>
<dbReference type="OrthoDB" id="9788659at2"/>
<dbReference type="STRING" id="1330330.IX53_04130"/>
<keyword evidence="4 5" id="KW-0067">ATP-binding</keyword>
<dbReference type="PROSITE" id="PS00108">
    <property type="entry name" value="PROTEIN_KINASE_ST"/>
    <property type="match status" value="1"/>
</dbReference>
<evidence type="ECO:0000256" key="5">
    <source>
        <dbReference type="PROSITE-ProRule" id="PRU10141"/>
    </source>
</evidence>
<feature type="binding site" evidence="5">
    <location>
        <position position="56"/>
    </location>
    <ligand>
        <name>ATP</name>
        <dbReference type="ChEBI" id="CHEBI:30616"/>
    </ligand>
</feature>
<dbReference type="InterPro" id="IPR011009">
    <property type="entry name" value="Kinase-like_dom_sf"/>
</dbReference>
<dbReference type="CDD" id="cd14014">
    <property type="entry name" value="STKc_PknB_like"/>
    <property type="match status" value="1"/>
</dbReference>
<reference evidence="7 8" key="1">
    <citation type="submission" date="2015-04" db="EMBL/GenBank/DDBJ databases">
        <title>Complete Genome Sequence of Kosmotoga pacifica SLHLJ1.</title>
        <authorList>
            <person name="Jiang L.J."/>
            <person name="Shao Z.Z."/>
            <person name="Jebbar M."/>
        </authorList>
    </citation>
    <scope>NUCLEOTIDE SEQUENCE [LARGE SCALE GENOMIC DNA]</scope>
    <source>
        <strain evidence="7 8">SLHLJ1</strain>
    </source>
</reference>
<dbReference type="InterPro" id="IPR017441">
    <property type="entry name" value="Protein_kinase_ATP_BS"/>
</dbReference>
<dbReference type="Pfam" id="PF00069">
    <property type="entry name" value="Pkinase"/>
    <property type="match status" value="1"/>
</dbReference>
<evidence type="ECO:0000256" key="3">
    <source>
        <dbReference type="ARBA" id="ARBA00022777"/>
    </source>
</evidence>
<dbReference type="AlphaFoldDB" id="A0A0G2ZC41"/>
<dbReference type="EMBL" id="CP011232">
    <property type="protein sequence ID" value="AKI97134.1"/>
    <property type="molecule type" value="Genomic_DNA"/>
</dbReference>
<evidence type="ECO:0000313" key="7">
    <source>
        <dbReference type="EMBL" id="AKI97134.1"/>
    </source>
</evidence>